<dbReference type="RefSeq" id="WP_283872018.1">
    <property type="nucleotide sequence ID" value="NZ_CP126101.1"/>
</dbReference>
<keyword evidence="1" id="KW-0472">Membrane</keyword>
<accession>A0AAX3X130</accession>
<evidence type="ECO:0000256" key="1">
    <source>
        <dbReference type="SAM" id="Phobius"/>
    </source>
</evidence>
<gene>
    <name evidence="2" type="ORF">QNH24_10365</name>
</gene>
<reference evidence="2" key="1">
    <citation type="submission" date="2023-05" db="EMBL/GenBank/DDBJ databases">
        <title>Comparative genomics of Bacillaceae isolates and their secondary metabolite potential.</title>
        <authorList>
            <person name="Song L."/>
            <person name="Nielsen L.J."/>
            <person name="Mohite O."/>
            <person name="Xu X."/>
            <person name="Weber T."/>
            <person name="Kovacs A.T."/>
        </authorList>
    </citation>
    <scope>NUCLEOTIDE SEQUENCE</scope>
    <source>
        <strain evidence="2">LY1</strain>
    </source>
</reference>
<sequence>MNEWQKELVKVAGEMSTSKERIKKRILRQQPTKQKKPIRFALLTIVVTLCLAGFVSVQLLNKDTKQATQMFNEKQFEHFEHVVYLMWPEQGEEFSKREAYQKYEQLVAYYYFAKSLGITSTKEELETEKKARYDELVMLQDSPQYMELFQGLGLKQYFRTYIEPMIPFYAARKELNAFYEKKYPTLARTADQIAARDALRYFQTHFAEQSIAFQKKMGIVNRTHSQGSIYVGTVIKIEDNAFLFVEGAIPEDLTKLSEEQIMKKYNNATWYPNLDDSPVKVGDYISLESSGSMSYEENGVEVTNGFLNSIEWIEPTVTKKLTIQNEQEIIQFFQQTDWQTPDNYKKMNQPPAYSFMLEGVRVDVWFSYGQTLYLQKVESGTIHLNQKRSEQLKAILGLQES</sequence>
<keyword evidence="1" id="KW-1133">Transmembrane helix</keyword>
<feature type="transmembrane region" description="Helical" evidence="1">
    <location>
        <begin position="40"/>
        <end position="60"/>
    </location>
</feature>
<evidence type="ECO:0000313" key="3">
    <source>
        <dbReference type="Proteomes" id="UP001178322"/>
    </source>
</evidence>
<dbReference type="InterPro" id="IPR021598">
    <property type="entry name" value="DUF3221"/>
</dbReference>
<dbReference type="Pfam" id="PF11518">
    <property type="entry name" value="DUF3221"/>
    <property type="match status" value="1"/>
</dbReference>
<dbReference type="EMBL" id="CP126101">
    <property type="protein sequence ID" value="WHY53611.1"/>
    <property type="molecule type" value="Genomic_DNA"/>
</dbReference>
<protein>
    <recommendedName>
        <fullName evidence="4">DUF4367 domain-containing protein</fullName>
    </recommendedName>
</protein>
<dbReference type="Proteomes" id="UP001178322">
    <property type="component" value="Chromosome"/>
</dbReference>
<proteinExistence type="predicted"/>
<dbReference type="AlphaFoldDB" id="A0AAX3X130"/>
<name>A0AAX3X130_9BACI</name>
<organism evidence="2 3">
    <name type="scientific">Lysinibacillus pakistanensis</name>
    <dbReference type="NCBI Taxonomy" id="759811"/>
    <lineage>
        <taxon>Bacteria</taxon>
        <taxon>Bacillati</taxon>
        <taxon>Bacillota</taxon>
        <taxon>Bacilli</taxon>
        <taxon>Bacillales</taxon>
        <taxon>Bacillaceae</taxon>
        <taxon>Lysinibacillus</taxon>
    </lineage>
</organism>
<keyword evidence="1" id="KW-0812">Transmembrane</keyword>
<evidence type="ECO:0000313" key="2">
    <source>
        <dbReference type="EMBL" id="WHY53611.1"/>
    </source>
</evidence>
<evidence type="ECO:0008006" key="4">
    <source>
        <dbReference type="Google" id="ProtNLM"/>
    </source>
</evidence>